<keyword evidence="2" id="KW-1185">Reference proteome</keyword>
<proteinExistence type="predicted"/>
<evidence type="ECO:0000313" key="2">
    <source>
        <dbReference type="Proteomes" id="UP000260644"/>
    </source>
</evidence>
<dbReference type="RefSeq" id="WP_116977127.1">
    <property type="nucleotide sequence ID" value="NZ_QPMM01000009.1"/>
</dbReference>
<evidence type="ECO:0000313" key="1">
    <source>
        <dbReference type="EMBL" id="RFS21179.1"/>
    </source>
</evidence>
<gene>
    <name evidence="1" type="ORF">DVR12_17755</name>
</gene>
<sequence>MNELDKTLGLFVDHLVARFRAELVLKSILDVNVRLEKHYEKQKVQFIIEVIALNYQAREDSYYDEYGPVLSITLNTQDKKSTIEFLIIRSHGPILYEKIVEFEEELNIELKFLETEVLLMNFLVALYLN</sequence>
<organism evidence="1 2">
    <name type="scientific">Chitinophaga silvatica</name>
    <dbReference type="NCBI Taxonomy" id="2282649"/>
    <lineage>
        <taxon>Bacteria</taxon>
        <taxon>Pseudomonadati</taxon>
        <taxon>Bacteroidota</taxon>
        <taxon>Chitinophagia</taxon>
        <taxon>Chitinophagales</taxon>
        <taxon>Chitinophagaceae</taxon>
        <taxon>Chitinophaga</taxon>
    </lineage>
</organism>
<comment type="caution">
    <text evidence="1">The sequence shown here is derived from an EMBL/GenBank/DDBJ whole genome shotgun (WGS) entry which is preliminary data.</text>
</comment>
<name>A0A3E1Y7Y5_9BACT</name>
<reference evidence="1 2" key="1">
    <citation type="submission" date="2018-07" db="EMBL/GenBank/DDBJ databases">
        <title>Chitinophaga K2CV101002-2 sp. nov., isolated from a monsoon evergreen broad-leaved forest soil.</title>
        <authorList>
            <person name="Lv Y."/>
        </authorList>
    </citation>
    <scope>NUCLEOTIDE SEQUENCE [LARGE SCALE GENOMIC DNA]</scope>
    <source>
        <strain evidence="1 2">GDMCC 1.1288</strain>
    </source>
</reference>
<protein>
    <submittedName>
        <fullName evidence="1">Uncharacterized protein</fullName>
    </submittedName>
</protein>
<dbReference type="EMBL" id="QPMM01000009">
    <property type="protein sequence ID" value="RFS21179.1"/>
    <property type="molecule type" value="Genomic_DNA"/>
</dbReference>
<dbReference type="Proteomes" id="UP000260644">
    <property type="component" value="Unassembled WGS sequence"/>
</dbReference>
<accession>A0A3E1Y7Y5</accession>
<dbReference type="AlphaFoldDB" id="A0A3E1Y7Y5"/>